<dbReference type="InterPro" id="IPR006626">
    <property type="entry name" value="PbH1"/>
</dbReference>
<dbReference type="InterPro" id="IPR022441">
    <property type="entry name" value="Para_beta_helix_rpt-2"/>
</dbReference>
<protein>
    <recommendedName>
        <fullName evidence="1">Periplasmic copper-binding protein NosD beta helix domain-containing protein</fullName>
    </recommendedName>
</protein>
<name>K0RCZ4_THAOC</name>
<proteinExistence type="predicted"/>
<dbReference type="SMART" id="SM00710">
    <property type="entry name" value="PbH1"/>
    <property type="match status" value="4"/>
</dbReference>
<dbReference type="AlphaFoldDB" id="K0RCZ4"/>
<dbReference type="SUPFAM" id="SSF51126">
    <property type="entry name" value="Pectin lyase-like"/>
    <property type="match status" value="1"/>
</dbReference>
<dbReference type="Proteomes" id="UP000266841">
    <property type="component" value="Unassembled WGS sequence"/>
</dbReference>
<gene>
    <name evidence="2" type="ORF">THAOC_37064</name>
</gene>
<dbReference type="Pfam" id="PF05048">
    <property type="entry name" value="NosD"/>
    <property type="match status" value="1"/>
</dbReference>
<sequence length="176" mass="18666">MSDSGPGNQVGIRVKGDNNVLSNNYISVRKDLADNYWTKTIGVRSFGNDCLIIGNTISDGSDGIFIEDANSLVVSGNSIQNCGVVAIHLKDSSHVTVEDNTLVDSKWGVLSSNATSLAIRIRDMKRDGIELSNAASSSISGNSINNCGDPAISLHDPSNITVEKNTLLESRQGSIK</sequence>
<comment type="caution">
    <text evidence="2">The sequence shown here is derived from an EMBL/GenBank/DDBJ whole genome shotgun (WGS) entry which is preliminary data.</text>
</comment>
<dbReference type="NCBIfam" id="TIGR03804">
    <property type="entry name" value="para_beta_helix"/>
    <property type="match status" value="2"/>
</dbReference>
<keyword evidence="3" id="KW-1185">Reference proteome</keyword>
<dbReference type="InterPro" id="IPR011050">
    <property type="entry name" value="Pectin_lyase_fold/virulence"/>
</dbReference>
<dbReference type="InterPro" id="IPR007742">
    <property type="entry name" value="NosD_dom"/>
</dbReference>
<organism evidence="2 3">
    <name type="scientific">Thalassiosira oceanica</name>
    <name type="common">Marine diatom</name>
    <dbReference type="NCBI Taxonomy" id="159749"/>
    <lineage>
        <taxon>Eukaryota</taxon>
        <taxon>Sar</taxon>
        <taxon>Stramenopiles</taxon>
        <taxon>Ochrophyta</taxon>
        <taxon>Bacillariophyta</taxon>
        <taxon>Coscinodiscophyceae</taxon>
        <taxon>Thalassiosirophycidae</taxon>
        <taxon>Thalassiosirales</taxon>
        <taxon>Thalassiosiraceae</taxon>
        <taxon>Thalassiosira</taxon>
    </lineage>
</organism>
<reference evidence="2 3" key="1">
    <citation type="journal article" date="2012" name="Genome Biol.">
        <title>Genome and low-iron response of an oceanic diatom adapted to chronic iron limitation.</title>
        <authorList>
            <person name="Lommer M."/>
            <person name="Specht M."/>
            <person name="Roy A.S."/>
            <person name="Kraemer L."/>
            <person name="Andreson R."/>
            <person name="Gutowska M.A."/>
            <person name="Wolf J."/>
            <person name="Bergner S.V."/>
            <person name="Schilhabel M.B."/>
            <person name="Klostermeier U.C."/>
            <person name="Beiko R.G."/>
            <person name="Rosenstiel P."/>
            <person name="Hippler M."/>
            <person name="Laroche J."/>
        </authorList>
    </citation>
    <scope>NUCLEOTIDE SEQUENCE [LARGE SCALE GENOMIC DNA]</scope>
    <source>
        <strain evidence="2 3">CCMP1005</strain>
    </source>
</reference>
<evidence type="ECO:0000259" key="1">
    <source>
        <dbReference type="Pfam" id="PF05048"/>
    </source>
</evidence>
<feature type="domain" description="Periplasmic copper-binding protein NosD beta helix" evidence="1">
    <location>
        <begin position="48"/>
        <end position="171"/>
    </location>
</feature>
<dbReference type="Gene3D" id="2.160.20.10">
    <property type="entry name" value="Single-stranded right-handed beta-helix, Pectin lyase-like"/>
    <property type="match status" value="2"/>
</dbReference>
<dbReference type="InterPro" id="IPR012334">
    <property type="entry name" value="Pectin_lyas_fold"/>
</dbReference>
<dbReference type="EMBL" id="AGNL01049744">
    <property type="protein sequence ID" value="EJK44397.1"/>
    <property type="molecule type" value="Genomic_DNA"/>
</dbReference>
<accession>K0RCZ4</accession>
<evidence type="ECO:0000313" key="3">
    <source>
        <dbReference type="Proteomes" id="UP000266841"/>
    </source>
</evidence>
<evidence type="ECO:0000313" key="2">
    <source>
        <dbReference type="EMBL" id="EJK44397.1"/>
    </source>
</evidence>